<reference evidence="2 3" key="1">
    <citation type="submission" date="2020-06" db="EMBL/GenBank/DDBJ databases">
        <title>Characterization of fructooligosaccharide metabolism and fructooligosaccharide-degrading enzymes in human commensal butyrate producers.</title>
        <authorList>
            <person name="Tanno H."/>
            <person name="Fujii T."/>
            <person name="Hirano K."/>
            <person name="Maeno S."/>
            <person name="Tonozuka T."/>
            <person name="Sakamoto M."/>
            <person name="Ohkuma M."/>
            <person name="Tochio T."/>
            <person name="Endo A."/>
        </authorList>
    </citation>
    <scope>NUCLEOTIDE SEQUENCE [LARGE SCALE GENOMIC DNA]</scope>
    <source>
        <strain evidence="2 3">JCM 31056</strain>
    </source>
</reference>
<gene>
    <name evidence="2" type="ORF">BUFA31_25500</name>
</gene>
<sequence length="65" mass="7338">MHLTYQFDVREKIFETCGTNHTEQTSKLIYGNGPTAAAAVLSMAFVIVIYRIESISINSEKEEKI</sequence>
<keyword evidence="1" id="KW-0472">Membrane</keyword>
<evidence type="ECO:0000313" key="2">
    <source>
        <dbReference type="EMBL" id="GFO89386.1"/>
    </source>
</evidence>
<dbReference type="EMBL" id="BLYJ01000045">
    <property type="protein sequence ID" value="GFO89386.1"/>
    <property type="molecule type" value="Genomic_DNA"/>
</dbReference>
<keyword evidence="1" id="KW-0812">Transmembrane</keyword>
<protein>
    <submittedName>
        <fullName evidence="2">Uncharacterized protein</fullName>
    </submittedName>
</protein>
<evidence type="ECO:0000313" key="3">
    <source>
        <dbReference type="Proteomes" id="UP000620147"/>
    </source>
</evidence>
<evidence type="ECO:0000256" key="1">
    <source>
        <dbReference type="SAM" id="Phobius"/>
    </source>
</evidence>
<keyword evidence="3" id="KW-1185">Reference proteome</keyword>
<keyword evidence="1" id="KW-1133">Transmembrane helix</keyword>
<name>A0ABQ1E334_9FIRM</name>
<proteinExistence type="predicted"/>
<accession>A0ABQ1E334</accession>
<comment type="caution">
    <text evidence="2">The sequence shown here is derived from an EMBL/GenBank/DDBJ whole genome shotgun (WGS) entry which is preliminary data.</text>
</comment>
<dbReference type="Proteomes" id="UP000620147">
    <property type="component" value="Unassembled WGS sequence"/>
</dbReference>
<organism evidence="2 3">
    <name type="scientific">Butyricicoccus faecihominis</name>
    <dbReference type="NCBI Taxonomy" id="1712515"/>
    <lineage>
        <taxon>Bacteria</taxon>
        <taxon>Bacillati</taxon>
        <taxon>Bacillota</taxon>
        <taxon>Clostridia</taxon>
        <taxon>Eubacteriales</taxon>
        <taxon>Butyricicoccaceae</taxon>
        <taxon>Butyricicoccus</taxon>
    </lineage>
</organism>
<feature type="transmembrane region" description="Helical" evidence="1">
    <location>
        <begin position="35"/>
        <end position="52"/>
    </location>
</feature>